<comment type="caution">
    <text evidence="2">The sequence shown here is derived from an EMBL/GenBank/DDBJ whole genome shotgun (WGS) entry which is preliminary data.</text>
</comment>
<reference evidence="2" key="1">
    <citation type="journal article" date="2014" name="Int. J. Syst. Evol. Microbiol.">
        <title>Complete genome sequence of Corynebacterium casei LMG S-19264T (=DSM 44701T), isolated from a smear-ripened cheese.</title>
        <authorList>
            <consortium name="US DOE Joint Genome Institute (JGI-PGF)"/>
            <person name="Walter F."/>
            <person name="Albersmeier A."/>
            <person name="Kalinowski J."/>
            <person name="Ruckert C."/>
        </authorList>
    </citation>
    <scope>NUCLEOTIDE SEQUENCE</scope>
    <source>
        <strain evidence="2">CGMCC 1.15448</strain>
    </source>
</reference>
<feature type="compositionally biased region" description="Acidic residues" evidence="1">
    <location>
        <begin position="583"/>
        <end position="594"/>
    </location>
</feature>
<dbReference type="EMBL" id="BMJC01000001">
    <property type="protein sequence ID" value="GGA91596.1"/>
    <property type="molecule type" value="Genomic_DNA"/>
</dbReference>
<evidence type="ECO:0000313" key="2">
    <source>
        <dbReference type="EMBL" id="GGA91596.1"/>
    </source>
</evidence>
<feature type="region of interest" description="Disordered" evidence="1">
    <location>
        <begin position="576"/>
        <end position="610"/>
    </location>
</feature>
<proteinExistence type="predicted"/>
<sequence length="685" mass="73216">MEPFSNCPGTSVAITRPGLNATIAPFQIYLIDSAGGIKPSGNPINLQINGFGLENTDGFLYGIHETSNVADPFLARVDKNGNFVNIGTLLPPPTAPFHVGLINTAAGTNDDKDNFYFLALVVNLQNTMEIPELFVGKVANVSRLTQNDNPIGIKYTPINPGTCLPQLLAGLTNPLLGVLQDIAFNPANGNIYTYFRAPGTSPTPGMLAWFNPADSPTFTCMPPPQPNIPTNDLCGLYFGNDSSLFILTTDGKDYKGNVTTGAISLVAQTSLPLLDGNLRGDMASCIGKKPLVAFDNCPGVSVAVTRTGINSTRTPYQIFTIDKTGNIQSSGNPIPLQINGFGLNNKDGFLYGLHETDSVTDPWFTRVDKFGSFVNISRLTPPPAGGRNLSIINTAAGTMDGNDNYYFTAITADTPISLSSVPRLFLGTIHHVSSLKEGDTISIKYKEVSIGTCAPDIITGLLNPKEGLLQDISFDPVNHIIYTTFPTSAASPTPAAIGHFNPFAKFPVLNCITAKQPNPPIRDMCGLFSGDDGGLFILTIDGKFYRGNVSTGEITLITQTALPLLGNNLRGDMASCVPKINNDNDDEDDEDQDAQNDRTGDGGMKIAPNPIQTGRMNLSVNAGENARVRLQIIGSTGVPLQTRNLNLVSGANQFRLDVTSLHQGVYTVILLFPSGRVNIAKFIKL</sequence>
<name>A0A8J2UAY4_9BACT</name>
<protein>
    <submittedName>
        <fullName evidence="2">Uncharacterized protein</fullName>
    </submittedName>
</protein>
<keyword evidence="3" id="KW-1185">Reference proteome</keyword>
<dbReference type="Proteomes" id="UP000607559">
    <property type="component" value="Unassembled WGS sequence"/>
</dbReference>
<organism evidence="2 3">
    <name type="scientific">Puia dinghuensis</name>
    <dbReference type="NCBI Taxonomy" id="1792502"/>
    <lineage>
        <taxon>Bacteria</taxon>
        <taxon>Pseudomonadati</taxon>
        <taxon>Bacteroidota</taxon>
        <taxon>Chitinophagia</taxon>
        <taxon>Chitinophagales</taxon>
        <taxon>Chitinophagaceae</taxon>
        <taxon>Puia</taxon>
    </lineage>
</organism>
<gene>
    <name evidence="2" type="ORF">GCM10011511_13690</name>
</gene>
<dbReference type="AlphaFoldDB" id="A0A8J2UAY4"/>
<evidence type="ECO:0000256" key="1">
    <source>
        <dbReference type="SAM" id="MobiDB-lite"/>
    </source>
</evidence>
<reference evidence="2" key="2">
    <citation type="submission" date="2020-09" db="EMBL/GenBank/DDBJ databases">
        <authorList>
            <person name="Sun Q."/>
            <person name="Zhou Y."/>
        </authorList>
    </citation>
    <scope>NUCLEOTIDE SEQUENCE</scope>
    <source>
        <strain evidence="2">CGMCC 1.15448</strain>
    </source>
</reference>
<accession>A0A8J2UAY4</accession>
<evidence type="ECO:0000313" key="3">
    <source>
        <dbReference type="Proteomes" id="UP000607559"/>
    </source>
</evidence>